<name>A0A5B8G285_9RHOB</name>
<dbReference type="AlphaFoldDB" id="A0A5B8G285"/>
<keyword evidence="1" id="KW-1133">Transmembrane helix</keyword>
<feature type="transmembrane region" description="Helical" evidence="1">
    <location>
        <begin position="12"/>
        <end position="33"/>
    </location>
</feature>
<keyword evidence="3" id="KW-1185">Reference proteome</keyword>
<keyword evidence="2" id="KW-0614">Plasmid</keyword>
<organism evidence="2 3">
    <name type="scientific">Paroceanicella profunda</name>
    <dbReference type="NCBI Taxonomy" id="2579971"/>
    <lineage>
        <taxon>Bacteria</taxon>
        <taxon>Pseudomonadati</taxon>
        <taxon>Pseudomonadota</taxon>
        <taxon>Alphaproteobacteria</taxon>
        <taxon>Rhodobacterales</taxon>
        <taxon>Paracoccaceae</taxon>
        <taxon>Paroceanicella</taxon>
    </lineage>
</organism>
<keyword evidence="1" id="KW-0472">Membrane</keyword>
<dbReference type="Proteomes" id="UP000305888">
    <property type="component" value="Plasmid pD4M1A"/>
</dbReference>
<keyword evidence="1" id="KW-0812">Transmembrane</keyword>
<evidence type="ECO:0000313" key="2">
    <source>
        <dbReference type="EMBL" id="QDL94184.1"/>
    </source>
</evidence>
<sequence>MSFLRPPVQAALLRWGESGALALFALVLGWAGWRSGLRGGAVMPVVWGAGALVLAGLALSAFRKARLARDTSAPGVVTVTEWRIGYMGPVTGGFVDLPALNRISLSPGPDGPVWHLQDDGGRALAVPAAARGAERLYDALSPLPGFNWPRALALIDTPPARPVTLWEKPGLNLRRP</sequence>
<dbReference type="EMBL" id="CP040819">
    <property type="protein sequence ID" value="QDL94184.1"/>
    <property type="molecule type" value="Genomic_DNA"/>
</dbReference>
<geneLocation type="plasmid" evidence="3">
    <name>pd4m1a</name>
</geneLocation>
<gene>
    <name evidence="2" type="ORF">FDP22_20235</name>
</gene>
<evidence type="ECO:0008006" key="4">
    <source>
        <dbReference type="Google" id="ProtNLM"/>
    </source>
</evidence>
<accession>A0A5B8G285</accession>
<evidence type="ECO:0000256" key="1">
    <source>
        <dbReference type="SAM" id="Phobius"/>
    </source>
</evidence>
<dbReference type="KEGG" id="ppru:FDP22_20235"/>
<feature type="transmembrane region" description="Helical" evidence="1">
    <location>
        <begin position="45"/>
        <end position="62"/>
    </location>
</feature>
<evidence type="ECO:0000313" key="3">
    <source>
        <dbReference type="Proteomes" id="UP000305888"/>
    </source>
</evidence>
<reference evidence="2 3" key="1">
    <citation type="submission" date="2019-06" db="EMBL/GenBank/DDBJ databases">
        <title>Genome sequence of Rhodobacteraceae bacterium D4M1.</title>
        <authorList>
            <person name="Cao J."/>
        </authorList>
    </citation>
    <scope>NUCLEOTIDE SEQUENCE [LARGE SCALE GENOMIC DNA]</scope>
    <source>
        <strain evidence="2 3">D4M1</strain>
        <plasmid evidence="3">pd4m1a</plasmid>
    </source>
</reference>
<dbReference type="OrthoDB" id="7851333at2"/>
<dbReference type="RefSeq" id="WP_138578064.1">
    <property type="nucleotide sequence ID" value="NZ_CP040819.1"/>
</dbReference>
<protein>
    <recommendedName>
        <fullName evidence="4">DUF4175 domain-containing protein</fullName>
    </recommendedName>
</protein>
<proteinExistence type="predicted"/>